<name>A0A0F4PJK5_9GAMM</name>
<proteinExistence type="predicted"/>
<comment type="caution">
    <text evidence="1">The sequence shown here is derived from an EMBL/GenBank/DDBJ whole genome shotgun (WGS) entry which is preliminary data.</text>
</comment>
<dbReference type="PATRIC" id="fig|151081.8.peg.2719"/>
<dbReference type="eggNOG" id="ENOG5032Y47">
    <property type="taxonomic scope" value="Bacteria"/>
</dbReference>
<accession>A0A0F4PJK5</accession>
<keyword evidence="2" id="KW-1185">Reference proteome</keyword>
<dbReference type="InterPro" id="IPR021675">
    <property type="entry name" value="DUF3261"/>
</dbReference>
<evidence type="ECO:0000313" key="2">
    <source>
        <dbReference type="Proteomes" id="UP000033664"/>
    </source>
</evidence>
<reference evidence="1 2" key="1">
    <citation type="journal article" date="2015" name="BMC Genomics">
        <title>Genome mining reveals unlocked bioactive potential of marine Gram-negative bacteria.</title>
        <authorList>
            <person name="Machado H."/>
            <person name="Sonnenschein E.C."/>
            <person name="Melchiorsen J."/>
            <person name="Gram L."/>
        </authorList>
    </citation>
    <scope>NUCLEOTIDE SEQUENCE [LARGE SCALE GENOMIC DNA]</scope>
    <source>
        <strain evidence="1 2">S3137</strain>
    </source>
</reference>
<dbReference type="OrthoDB" id="6228084at2"/>
<dbReference type="Proteomes" id="UP000033664">
    <property type="component" value="Unassembled WGS sequence"/>
</dbReference>
<dbReference type="AlphaFoldDB" id="A0A0F4PJK5"/>
<gene>
    <name evidence="1" type="ORF">TW72_07600</name>
</gene>
<dbReference type="RefSeq" id="WP_045979926.1">
    <property type="nucleotide sequence ID" value="NZ_JXXY01000015.1"/>
</dbReference>
<protein>
    <recommendedName>
        <fullName evidence="3">DUF3261 domain-containing protein</fullName>
    </recommendedName>
</protein>
<evidence type="ECO:0000313" key="1">
    <source>
        <dbReference type="EMBL" id="KJZ00535.1"/>
    </source>
</evidence>
<dbReference type="EMBL" id="JXXZ01000006">
    <property type="protein sequence ID" value="KJZ00535.1"/>
    <property type="molecule type" value="Genomic_DNA"/>
</dbReference>
<dbReference type="GeneID" id="58228350"/>
<evidence type="ECO:0008006" key="3">
    <source>
        <dbReference type="Google" id="ProtNLM"/>
    </source>
</evidence>
<organism evidence="1 2">
    <name type="scientific">Pseudoalteromonas ruthenica</name>
    <dbReference type="NCBI Taxonomy" id="151081"/>
    <lineage>
        <taxon>Bacteria</taxon>
        <taxon>Pseudomonadati</taxon>
        <taxon>Pseudomonadota</taxon>
        <taxon>Gammaproteobacteria</taxon>
        <taxon>Alteromonadales</taxon>
        <taxon>Pseudoalteromonadaceae</taxon>
        <taxon>Pseudoalteromonas</taxon>
    </lineage>
</organism>
<sequence length="185" mass="20557">MRAVWIIIVTVLSACTAVPERNANSVDLAAGVSFDMGVAPPSLHQQQWQKKLTFSRAERSATLLSQLAVNQSGELRLVLTSGAGIPLLSMAFSDDEKISVSTQLATLPIDPEYILADVQLVHWPMQQLKAQLKGAQIQEFQRGATRVREIKRAHTLLLRIEYQGATTTLTNYMYQYQIIFTEVGL</sequence>
<dbReference type="Pfam" id="PF11659">
    <property type="entry name" value="DUF3261"/>
    <property type="match status" value="1"/>
</dbReference>
<dbReference type="PROSITE" id="PS51257">
    <property type="entry name" value="PROKAR_LIPOPROTEIN"/>
    <property type="match status" value="1"/>
</dbReference>